<evidence type="ECO:0000313" key="1">
    <source>
        <dbReference type="EMBL" id="KAL2041113.1"/>
    </source>
</evidence>
<dbReference type="Proteomes" id="UP001590950">
    <property type="component" value="Unassembled WGS sequence"/>
</dbReference>
<organism evidence="1 2">
    <name type="scientific">Stereocaulon virgatum</name>
    <dbReference type="NCBI Taxonomy" id="373712"/>
    <lineage>
        <taxon>Eukaryota</taxon>
        <taxon>Fungi</taxon>
        <taxon>Dikarya</taxon>
        <taxon>Ascomycota</taxon>
        <taxon>Pezizomycotina</taxon>
        <taxon>Lecanoromycetes</taxon>
        <taxon>OSLEUM clade</taxon>
        <taxon>Lecanoromycetidae</taxon>
        <taxon>Lecanorales</taxon>
        <taxon>Lecanorineae</taxon>
        <taxon>Stereocaulaceae</taxon>
        <taxon>Stereocaulon</taxon>
    </lineage>
</organism>
<proteinExistence type="predicted"/>
<reference evidence="1 2" key="1">
    <citation type="submission" date="2024-09" db="EMBL/GenBank/DDBJ databases">
        <title>Rethinking Asexuality: The Enigmatic Case of Functional Sexual Genes in Lepraria (Stereocaulaceae).</title>
        <authorList>
            <person name="Doellman M."/>
            <person name="Sun Y."/>
            <person name="Barcenas-Pena A."/>
            <person name="Lumbsch H.T."/>
            <person name="Grewe F."/>
        </authorList>
    </citation>
    <scope>NUCLEOTIDE SEQUENCE [LARGE SCALE GENOMIC DNA]</scope>
    <source>
        <strain evidence="1 2">Mercado 3170</strain>
    </source>
</reference>
<protein>
    <submittedName>
        <fullName evidence="1">Uncharacterized protein</fullName>
    </submittedName>
</protein>
<gene>
    <name evidence="1" type="ORF">N7G274_006057</name>
</gene>
<name>A0ABR4A608_9LECA</name>
<evidence type="ECO:0000313" key="2">
    <source>
        <dbReference type="Proteomes" id="UP001590950"/>
    </source>
</evidence>
<comment type="caution">
    <text evidence="1">The sequence shown here is derived from an EMBL/GenBank/DDBJ whole genome shotgun (WGS) entry which is preliminary data.</text>
</comment>
<dbReference type="EMBL" id="JBEFKJ010000018">
    <property type="protein sequence ID" value="KAL2041113.1"/>
    <property type="molecule type" value="Genomic_DNA"/>
</dbReference>
<accession>A0ABR4A608</accession>
<sequence>MLEVVGQNGRAIPFNWSGNFDLRLMAQEDLYLAANSRGTFSFGRSDNEALRLFRRHLNPDEICHLRFCNQPHQISWIFGEDYDQATLSGHDPWEPPAADPKRLSYDPHSITFTVIKGTWKPAFTMSLRVCHLVRDVLHPHISVSLCLTSLVYRSITVKLDLADFVTVSPTDAWFRQQAWGPDCVFSLSNKSQRQPDYIDIFPLWQRI</sequence>
<keyword evidence="2" id="KW-1185">Reference proteome</keyword>